<name>A0AAW0QFJ2_9PEZI</name>
<organism evidence="3 4">
    <name type="scientific">Apiospora kogelbergensis</name>
    <dbReference type="NCBI Taxonomy" id="1337665"/>
    <lineage>
        <taxon>Eukaryota</taxon>
        <taxon>Fungi</taxon>
        <taxon>Dikarya</taxon>
        <taxon>Ascomycota</taxon>
        <taxon>Pezizomycotina</taxon>
        <taxon>Sordariomycetes</taxon>
        <taxon>Xylariomycetidae</taxon>
        <taxon>Amphisphaeriales</taxon>
        <taxon>Apiosporaceae</taxon>
        <taxon>Apiospora</taxon>
    </lineage>
</organism>
<keyword evidence="1" id="KW-0472">Membrane</keyword>
<evidence type="ECO:0000259" key="2">
    <source>
        <dbReference type="Pfam" id="PF23584"/>
    </source>
</evidence>
<accession>A0AAW0QFJ2</accession>
<evidence type="ECO:0000256" key="1">
    <source>
        <dbReference type="SAM" id="Phobius"/>
    </source>
</evidence>
<reference evidence="3 4" key="1">
    <citation type="submission" date="2023-01" db="EMBL/GenBank/DDBJ databases">
        <title>Analysis of 21 Apiospora genomes using comparative genomics revels a genus with tremendous synthesis potential of carbohydrate active enzymes and secondary metabolites.</title>
        <authorList>
            <person name="Sorensen T."/>
        </authorList>
    </citation>
    <scope>NUCLEOTIDE SEQUENCE [LARGE SCALE GENOMIC DNA]</scope>
    <source>
        <strain evidence="3 4">CBS 117206</strain>
    </source>
</reference>
<proteinExistence type="predicted"/>
<comment type="caution">
    <text evidence="3">The sequence shown here is derived from an EMBL/GenBank/DDBJ whole genome shotgun (WGS) entry which is preliminary data.</text>
</comment>
<feature type="transmembrane region" description="Helical" evidence="1">
    <location>
        <begin position="249"/>
        <end position="268"/>
    </location>
</feature>
<evidence type="ECO:0000313" key="4">
    <source>
        <dbReference type="Proteomes" id="UP001392437"/>
    </source>
</evidence>
<keyword evidence="1" id="KW-1133">Transmembrane helix</keyword>
<dbReference type="Proteomes" id="UP001392437">
    <property type="component" value="Unassembled WGS sequence"/>
</dbReference>
<feature type="domain" description="DUF7136" evidence="2">
    <location>
        <begin position="6"/>
        <end position="225"/>
    </location>
</feature>
<protein>
    <recommendedName>
        <fullName evidence="2">DUF7136 domain-containing protein</fullName>
    </recommendedName>
</protein>
<gene>
    <name evidence="3" type="ORF">PG999_013847</name>
</gene>
<dbReference type="Pfam" id="PF23584">
    <property type="entry name" value="DUF7136"/>
    <property type="match status" value="1"/>
</dbReference>
<sequence>MAERTLPADLQVDLIFPQNDTTYAPTQWFPVVFGVKNLDAVWPMGISLSVYVIENEYSKIRRGPDWKYELASLNFANALNSTMPGEYFSHIAAVNMTNGTTSSYTVGWELDIRHRCFDNGTDRKEDGPWDGWSNSPNGHAHRAIKFHTAPGAQLPDIEATANSCLEPGVGYSTAVRVTKMGETHWKYPAETCPWLETDIKPSKCAFQPVAKELAANVSEVILSKMRCKEGSWQTITAPCPREKSTASSLYSVGVGLALSFVFALCNLLSI</sequence>
<dbReference type="EMBL" id="JAQQWP010000011">
    <property type="protein sequence ID" value="KAK8095825.1"/>
    <property type="molecule type" value="Genomic_DNA"/>
</dbReference>
<keyword evidence="4" id="KW-1185">Reference proteome</keyword>
<dbReference type="InterPro" id="IPR055560">
    <property type="entry name" value="DUF7136"/>
</dbReference>
<keyword evidence="1" id="KW-0812">Transmembrane</keyword>
<evidence type="ECO:0000313" key="3">
    <source>
        <dbReference type="EMBL" id="KAK8095825.1"/>
    </source>
</evidence>
<dbReference type="AlphaFoldDB" id="A0AAW0QFJ2"/>